<dbReference type="PANTHER" id="PTHR30294">
    <property type="entry name" value="MEMBRANE COMPONENT OF ABC TRANSPORTER YHHJ-RELATED"/>
    <property type="match status" value="1"/>
</dbReference>
<evidence type="ECO:0000256" key="6">
    <source>
        <dbReference type="SAM" id="Phobius"/>
    </source>
</evidence>
<evidence type="ECO:0000256" key="3">
    <source>
        <dbReference type="ARBA" id="ARBA00022692"/>
    </source>
</evidence>
<evidence type="ECO:0000256" key="4">
    <source>
        <dbReference type="ARBA" id="ARBA00022989"/>
    </source>
</evidence>
<feature type="transmembrane region" description="Helical" evidence="6">
    <location>
        <begin position="179"/>
        <end position="199"/>
    </location>
</feature>
<feature type="transmembrane region" description="Helical" evidence="6">
    <location>
        <begin position="113"/>
        <end position="135"/>
    </location>
</feature>
<dbReference type="AlphaFoldDB" id="A0A1Z3NAQ7"/>
<reference evidence="7 8" key="1">
    <citation type="submission" date="2017-04" db="EMBL/GenBank/DDBJ databases">
        <title>Whole genome sequence of Bdellovibrio bacteriovorus strain SSB218315.</title>
        <authorList>
            <person name="Oyedara O."/>
            <person name="Rodriguez-Perez M.A."/>
        </authorList>
    </citation>
    <scope>NUCLEOTIDE SEQUENCE [LARGE SCALE GENOMIC DNA]</scope>
    <source>
        <strain evidence="7 8">SSB218315</strain>
    </source>
</reference>
<dbReference type="InterPro" id="IPR051449">
    <property type="entry name" value="ABC-2_transporter_component"/>
</dbReference>
<evidence type="ECO:0000256" key="5">
    <source>
        <dbReference type="ARBA" id="ARBA00023136"/>
    </source>
</evidence>
<evidence type="ECO:0000256" key="2">
    <source>
        <dbReference type="ARBA" id="ARBA00022475"/>
    </source>
</evidence>
<sequence>MNPTMTIFKKELKGFYFNSTFWVICFLMSLVFSWVYPIQLNLFSQLLMNYVMQQGVPQNQLNIHYGVFLRQLSYLNLLLIFVVPALTMKLFAEEKKLRTFDLLLTSPVTSLQIVMGKYLAALGAVGGLVMLALLYPLATSTLATVNWGPLVVAFLGIFLVGAVYAAMDLFASSLTENSIVAYVASVIFNVSIWFVGIGTEVMDSEAARKIFEHVSLSSHLSSLVEGTVRSNALVFFFSIIVLFCFLAERVVESSRWR</sequence>
<keyword evidence="3 6" id="KW-0812">Transmembrane</keyword>
<dbReference type="EMBL" id="CP020946">
    <property type="protein sequence ID" value="ASD64511.1"/>
    <property type="molecule type" value="Genomic_DNA"/>
</dbReference>
<comment type="subcellular location">
    <subcellularLocation>
        <location evidence="1">Cell membrane</location>
        <topology evidence="1">Multi-pass membrane protein</topology>
    </subcellularLocation>
</comment>
<proteinExistence type="predicted"/>
<keyword evidence="2" id="KW-1003">Cell membrane</keyword>
<dbReference type="Pfam" id="PF12679">
    <property type="entry name" value="ABC2_membrane_2"/>
    <property type="match status" value="1"/>
</dbReference>
<evidence type="ECO:0000256" key="1">
    <source>
        <dbReference type="ARBA" id="ARBA00004651"/>
    </source>
</evidence>
<dbReference type="GO" id="GO:0140359">
    <property type="term" value="F:ABC-type transporter activity"/>
    <property type="evidence" value="ECO:0007669"/>
    <property type="project" value="InterPro"/>
</dbReference>
<gene>
    <name evidence="7" type="ORF">B9G79_13490</name>
</gene>
<organism evidence="7 8">
    <name type="scientific">Bdellovibrio bacteriovorus</name>
    <dbReference type="NCBI Taxonomy" id="959"/>
    <lineage>
        <taxon>Bacteria</taxon>
        <taxon>Pseudomonadati</taxon>
        <taxon>Bdellovibrionota</taxon>
        <taxon>Bdellovibrionia</taxon>
        <taxon>Bdellovibrionales</taxon>
        <taxon>Pseudobdellovibrionaceae</taxon>
        <taxon>Bdellovibrio</taxon>
    </lineage>
</organism>
<feature type="transmembrane region" description="Helical" evidence="6">
    <location>
        <begin position="15"/>
        <end position="36"/>
    </location>
</feature>
<accession>A0A1Z3NAQ7</accession>
<name>A0A1Z3NAQ7_BDEBC</name>
<feature type="transmembrane region" description="Helical" evidence="6">
    <location>
        <begin position="147"/>
        <end position="167"/>
    </location>
</feature>
<dbReference type="PANTHER" id="PTHR30294:SF29">
    <property type="entry name" value="MULTIDRUG ABC TRANSPORTER PERMEASE YBHS-RELATED"/>
    <property type="match status" value="1"/>
</dbReference>
<protein>
    <submittedName>
        <fullName evidence="7">ABC transporter permease</fullName>
    </submittedName>
</protein>
<evidence type="ECO:0000313" key="8">
    <source>
        <dbReference type="Proteomes" id="UP000197003"/>
    </source>
</evidence>
<evidence type="ECO:0000313" key="7">
    <source>
        <dbReference type="EMBL" id="ASD64511.1"/>
    </source>
</evidence>
<dbReference type="Proteomes" id="UP000197003">
    <property type="component" value="Chromosome"/>
</dbReference>
<dbReference type="OrthoDB" id="9794512at2"/>
<feature type="transmembrane region" description="Helical" evidence="6">
    <location>
        <begin position="74"/>
        <end position="92"/>
    </location>
</feature>
<keyword evidence="5 6" id="KW-0472">Membrane</keyword>
<feature type="transmembrane region" description="Helical" evidence="6">
    <location>
        <begin position="232"/>
        <end position="251"/>
    </location>
</feature>
<keyword evidence="4 6" id="KW-1133">Transmembrane helix</keyword>
<dbReference type="GO" id="GO:0005886">
    <property type="term" value="C:plasma membrane"/>
    <property type="evidence" value="ECO:0007669"/>
    <property type="project" value="UniProtKB-SubCell"/>
</dbReference>
<dbReference type="RefSeq" id="WP_088565978.1">
    <property type="nucleotide sequence ID" value="NZ_CP020946.1"/>
</dbReference>